<evidence type="ECO:0000313" key="2">
    <source>
        <dbReference type="Proteomes" id="UP000297245"/>
    </source>
</evidence>
<evidence type="ECO:0000313" key="1">
    <source>
        <dbReference type="EMBL" id="THU96187.1"/>
    </source>
</evidence>
<accession>A0A4S8M272</accession>
<dbReference type="EMBL" id="ML179182">
    <property type="protein sequence ID" value="THU96187.1"/>
    <property type="molecule type" value="Genomic_DNA"/>
</dbReference>
<name>A0A4S8M272_DENBC</name>
<sequence>MNGCIGNSLTTWDENPESTNSYEELFRLLSPPDDSIPSLCPKLEEIQFIYCSSLPNPMTLLDFFKTRMEKRVQLGPGNDESKFGFPMLDESLHSSGSMAMDDGIAPNVSTNLRGTNSMFKVFGVRYRERHGPVTAELIDRVSRLRDQGLDLYIRLHRPRWRGRVSGKSLEGSTWADGLELGKPGVEYYQSEQYW</sequence>
<organism evidence="1 2">
    <name type="scientific">Dendrothele bispora (strain CBS 962.96)</name>
    <dbReference type="NCBI Taxonomy" id="1314807"/>
    <lineage>
        <taxon>Eukaryota</taxon>
        <taxon>Fungi</taxon>
        <taxon>Dikarya</taxon>
        <taxon>Basidiomycota</taxon>
        <taxon>Agaricomycotina</taxon>
        <taxon>Agaricomycetes</taxon>
        <taxon>Agaricomycetidae</taxon>
        <taxon>Agaricales</taxon>
        <taxon>Agaricales incertae sedis</taxon>
        <taxon>Dendrothele</taxon>
    </lineage>
</organism>
<keyword evidence="2" id="KW-1185">Reference proteome</keyword>
<protein>
    <submittedName>
        <fullName evidence="1">Uncharacterized protein</fullName>
    </submittedName>
</protein>
<gene>
    <name evidence="1" type="ORF">K435DRAFT_858788</name>
</gene>
<reference evidence="1 2" key="1">
    <citation type="journal article" date="2019" name="Nat. Ecol. Evol.">
        <title>Megaphylogeny resolves global patterns of mushroom evolution.</title>
        <authorList>
            <person name="Varga T."/>
            <person name="Krizsan K."/>
            <person name="Foldi C."/>
            <person name="Dima B."/>
            <person name="Sanchez-Garcia M."/>
            <person name="Sanchez-Ramirez S."/>
            <person name="Szollosi G.J."/>
            <person name="Szarkandi J.G."/>
            <person name="Papp V."/>
            <person name="Albert L."/>
            <person name="Andreopoulos W."/>
            <person name="Angelini C."/>
            <person name="Antonin V."/>
            <person name="Barry K.W."/>
            <person name="Bougher N.L."/>
            <person name="Buchanan P."/>
            <person name="Buyck B."/>
            <person name="Bense V."/>
            <person name="Catcheside P."/>
            <person name="Chovatia M."/>
            <person name="Cooper J."/>
            <person name="Damon W."/>
            <person name="Desjardin D."/>
            <person name="Finy P."/>
            <person name="Geml J."/>
            <person name="Haridas S."/>
            <person name="Hughes K."/>
            <person name="Justo A."/>
            <person name="Karasinski D."/>
            <person name="Kautmanova I."/>
            <person name="Kiss B."/>
            <person name="Kocsube S."/>
            <person name="Kotiranta H."/>
            <person name="LaButti K.M."/>
            <person name="Lechner B.E."/>
            <person name="Liimatainen K."/>
            <person name="Lipzen A."/>
            <person name="Lukacs Z."/>
            <person name="Mihaltcheva S."/>
            <person name="Morgado L.N."/>
            <person name="Niskanen T."/>
            <person name="Noordeloos M.E."/>
            <person name="Ohm R.A."/>
            <person name="Ortiz-Santana B."/>
            <person name="Ovrebo C."/>
            <person name="Racz N."/>
            <person name="Riley R."/>
            <person name="Savchenko A."/>
            <person name="Shiryaev A."/>
            <person name="Soop K."/>
            <person name="Spirin V."/>
            <person name="Szebenyi C."/>
            <person name="Tomsovsky M."/>
            <person name="Tulloss R.E."/>
            <person name="Uehling J."/>
            <person name="Grigoriev I.V."/>
            <person name="Vagvolgyi C."/>
            <person name="Papp T."/>
            <person name="Martin F.M."/>
            <person name="Miettinen O."/>
            <person name="Hibbett D.S."/>
            <person name="Nagy L.G."/>
        </authorList>
    </citation>
    <scope>NUCLEOTIDE SEQUENCE [LARGE SCALE GENOMIC DNA]</scope>
    <source>
        <strain evidence="1 2">CBS 962.96</strain>
    </source>
</reference>
<dbReference type="AlphaFoldDB" id="A0A4S8M272"/>
<dbReference type="Proteomes" id="UP000297245">
    <property type="component" value="Unassembled WGS sequence"/>
</dbReference>
<proteinExistence type="predicted"/>